<name>A0A3Q7RH47_CALUR</name>
<feature type="domain" description="PX" evidence="9">
    <location>
        <begin position="28"/>
        <end position="76"/>
    </location>
</feature>
<comment type="subcellular location">
    <subcellularLocation>
        <location evidence="1">Cytoplasmic vesicle membrane</location>
        <topology evidence="1">Peripheral membrane protein</topology>
        <orientation evidence="1">Cytoplasmic side</orientation>
    </subcellularLocation>
</comment>
<dbReference type="InterPro" id="IPR052467">
    <property type="entry name" value="Sorting_nexin_PX-domain"/>
</dbReference>
<keyword evidence="10" id="KW-1185">Reference proteome</keyword>
<reference key="1">
    <citation type="submission" date="2019-01" db="UniProtKB">
        <authorList>
            <consortium name="RefSeq"/>
        </authorList>
    </citation>
    <scope>IDENTIFICATION</scope>
</reference>
<keyword evidence="7" id="KW-0968">Cytoplasmic vesicle</keyword>
<feature type="region of interest" description="Disordered" evidence="8">
    <location>
        <begin position="1"/>
        <end position="20"/>
    </location>
</feature>
<dbReference type="Pfam" id="PF00787">
    <property type="entry name" value="PX"/>
    <property type="match status" value="1"/>
</dbReference>
<dbReference type="GO" id="GO:0015031">
    <property type="term" value="P:protein transport"/>
    <property type="evidence" value="ECO:0007669"/>
    <property type="project" value="UniProtKB-KW"/>
</dbReference>
<keyword evidence="3" id="KW-0813">Transport</keyword>
<dbReference type="PANTHER" id="PTHR15813:SF8">
    <property type="entry name" value="SORTING NEXIN-22"/>
    <property type="match status" value="1"/>
</dbReference>
<evidence type="ECO:0000259" key="9">
    <source>
        <dbReference type="Pfam" id="PF00787"/>
    </source>
</evidence>
<evidence type="ECO:0000313" key="10">
    <source>
        <dbReference type="Proteomes" id="UP000286641"/>
    </source>
</evidence>
<keyword evidence="6" id="KW-0472">Membrane</keyword>
<gene>
    <name evidence="11" type="primary">SNX22</name>
</gene>
<dbReference type="CTD" id="79856"/>
<sequence length="166" mass="18699">MLEVHIPSVGPEDPRQNPEKGHMIKKLYKVPDFPSKRLPNWRTRGLEQRRQGLEAYIQGILYLNQDVPKELLEFLNLRHFPTDPKASSWGALGEFLPNDSSSQLRHRPVFSFHRDPYICSPSPEPLPNVVVNGVLQGLYGFSNRPAEAQGEASCHPATHALTSPEA</sequence>
<dbReference type="RefSeq" id="XP_025739811.1">
    <property type="nucleotide sequence ID" value="XM_025884026.1"/>
</dbReference>
<keyword evidence="4" id="KW-0653">Protein transport</keyword>
<accession>A0A3Q7RH47</accession>
<evidence type="ECO:0000256" key="1">
    <source>
        <dbReference type="ARBA" id="ARBA00004180"/>
    </source>
</evidence>
<evidence type="ECO:0000256" key="7">
    <source>
        <dbReference type="ARBA" id="ARBA00023329"/>
    </source>
</evidence>
<protein>
    <submittedName>
        <fullName evidence="11">Sorting nexin-22 isoform X2</fullName>
    </submittedName>
</protein>
<keyword evidence="5" id="KW-0446">Lipid-binding</keyword>
<dbReference type="InterPro" id="IPR001683">
    <property type="entry name" value="PX_dom"/>
</dbReference>
<dbReference type="GO" id="GO:1901981">
    <property type="term" value="F:phosphatidylinositol phosphate binding"/>
    <property type="evidence" value="ECO:0007669"/>
    <property type="project" value="TreeGrafter"/>
</dbReference>
<comment type="similarity">
    <text evidence="2">Belongs to the sorting nexin family.</text>
</comment>
<dbReference type="PANTHER" id="PTHR15813">
    <property type="entry name" value="SORTING NEXIN-22 AND 24"/>
    <property type="match status" value="1"/>
</dbReference>
<dbReference type="AlphaFoldDB" id="A0A3Q7RH47"/>
<organism evidence="10 11">
    <name type="scientific">Callorhinus ursinus</name>
    <name type="common">Northern fur seal</name>
    <dbReference type="NCBI Taxonomy" id="34884"/>
    <lineage>
        <taxon>Eukaryota</taxon>
        <taxon>Metazoa</taxon>
        <taxon>Chordata</taxon>
        <taxon>Craniata</taxon>
        <taxon>Vertebrata</taxon>
        <taxon>Euteleostomi</taxon>
        <taxon>Mammalia</taxon>
        <taxon>Eutheria</taxon>
        <taxon>Laurasiatheria</taxon>
        <taxon>Carnivora</taxon>
        <taxon>Caniformia</taxon>
        <taxon>Pinnipedia</taxon>
        <taxon>Otariidae</taxon>
        <taxon>Callorhinus</taxon>
    </lineage>
</organism>
<evidence type="ECO:0000256" key="8">
    <source>
        <dbReference type="SAM" id="MobiDB-lite"/>
    </source>
</evidence>
<evidence type="ECO:0000256" key="5">
    <source>
        <dbReference type="ARBA" id="ARBA00023121"/>
    </source>
</evidence>
<dbReference type="Gene3D" id="3.30.1520.10">
    <property type="entry name" value="Phox-like domain"/>
    <property type="match status" value="1"/>
</dbReference>
<evidence type="ECO:0000313" key="11">
    <source>
        <dbReference type="RefSeq" id="XP_025739811.1"/>
    </source>
</evidence>
<evidence type="ECO:0000256" key="3">
    <source>
        <dbReference type="ARBA" id="ARBA00022448"/>
    </source>
</evidence>
<evidence type="ECO:0000256" key="6">
    <source>
        <dbReference type="ARBA" id="ARBA00023136"/>
    </source>
</evidence>
<reference evidence="11" key="2">
    <citation type="submission" date="2025-08" db="UniProtKB">
        <authorList>
            <consortium name="RefSeq"/>
        </authorList>
    </citation>
    <scope>IDENTIFICATION</scope>
    <source>
        <tissue evidence="11">Blood</tissue>
    </source>
</reference>
<dbReference type="GO" id="GO:0030659">
    <property type="term" value="C:cytoplasmic vesicle membrane"/>
    <property type="evidence" value="ECO:0007669"/>
    <property type="project" value="UniProtKB-SubCell"/>
</dbReference>
<proteinExistence type="inferred from homology"/>
<dbReference type="InterPro" id="IPR036871">
    <property type="entry name" value="PX_dom_sf"/>
</dbReference>
<dbReference type="Proteomes" id="UP000286641">
    <property type="component" value="Unplaced"/>
</dbReference>
<evidence type="ECO:0000256" key="4">
    <source>
        <dbReference type="ARBA" id="ARBA00022927"/>
    </source>
</evidence>
<evidence type="ECO:0000256" key="2">
    <source>
        <dbReference type="ARBA" id="ARBA00010883"/>
    </source>
</evidence>
<dbReference type="SUPFAM" id="SSF64268">
    <property type="entry name" value="PX domain"/>
    <property type="match status" value="1"/>
</dbReference>